<keyword evidence="2" id="KW-1185">Reference proteome</keyword>
<dbReference type="OrthoDB" id="6344725at2759"/>
<dbReference type="GeneID" id="112685499"/>
<dbReference type="SUPFAM" id="SSF100910">
    <property type="entry name" value="Chemosensory protein Csp2"/>
    <property type="match status" value="1"/>
</dbReference>
<accession>A0A8B8FRV2</accession>
<dbReference type="Proteomes" id="UP000694846">
    <property type="component" value="Unplaced"/>
</dbReference>
<evidence type="ECO:0000313" key="3">
    <source>
        <dbReference type="RefSeq" id="XP_025413201.1"/>
    </source>
</evidence>
<proteinExistence type="predicted"/>
<protein>
    <submittedName>
        <fullName evidence="3">LOW QUALITY PROTEIN: ejaculatory bulb-specific protein 3-like</fullName>
    </submittedName>
</protein>
<dbReference type="PANTHER" id="PTHR11257">
    <property type="entry name" value="CHEMOSENSORY PROTEIN-RELATED"/>
    <property type="match status" value="1"/>
</dbReference>
<dbReference type="InterPro" id="IPR005055">
    <property type="entry name" value="A10/PebIII"/>
</dbReference>
<dbReference type="PANTHER" id="PTHR11257:SF12">
    <property type="entry name" value="EJACULATORY BULB-SPECIFIC PROTEIN 3-RELATED"/>
    <property type="match status" value="1"/>
</dbReference>
<feature type="signal peptide" evidence="1">
    <location>
        <begin position="1"/>
        <end position="21"/>
    </location>
</feature>
<feature type="chain" id="PRO_5034012168" evidence="1">
    <location>
        <begin position="22"/>
        <end position="128"/>
    </location>
</feature>
<dbReference type="Pfam" id="PF03392">
    <property type="entry name" value="OS-D"/>
    <property type="match status" value="1"/>
</dbReference>
<dbReference type="AlphaFoldDB" id="A0A8B8FRV2"/>
<name>A0A8B8FRV2_9HEMI</name>
<sequence length="128" mass="14660">MVKLIVAIVCCIVLTTPMIQADDIYTSKYDNINVDEILKSDRLVSNYFQCLMDNGACTQEGDLLKKLLPEAIKSDCAKCSEKQKNGVEKVIRFLTENKSDLWKQVVAKYDPEETYSQRYLEKLKKAKV</sequence>
<organism evidence="2 3">
    <name type="scientific">Sipha flava</name>
    <name type="common">yellow sugarcane aphid</name>
    <dbReference type="NCBI Taxonomy" id="143950"/>
    <lineage>
        <taxon>Eukaryota</taxon>
        <taxon>Metazoa</taxon>
        <taxon>Ecdysozoa</taxon>
        <taxon>Arthropoda</taxon>
        <taxon>Hexapoda</taxon>
        <taxon>Insecta</taxon>
        <taxon>Pterygota</taxon>
        <taxon>Neoptera</taxon>
        <taxon>Paraneoptera</taxon>
        <taxon>Hemiptera</taxon>
        <taxon>Sternorrhyncha</taxon>
        <taxon>Aphidomorpha</taxon>
        <taxon>Aphidoidea</taxon>
        <taxon>Aphididae</taxon>
        <taxon>Sipha</taxon>
    </lineage>
</organism>
<evidence type="ECO:0000313" key="2">
    <source>
        <dbReference type="Proteomes" id="UP000694846"/>
    </source>
</evidence>
<gene>
    <name evidence="3" type="primary">LOC112685499</name>
</gene>
<keyword evidence="1" id="KW-0732">Signal</keyword>
<reference evidence="3" key="1">
    <citation type="submission" date="2025-08" db="UniProtKB">
        <authorList>
            <consortium name="RefSeq"/>
        </authorList>
    </citation>
    <scope>IDENTIFICATION</scope>
    <source>
        <tissue evidence="3">Whole body</tissue>
    </source>
</reference>
<dbReference type="RefSeq" id="XP_025413201.1">
    <property type="nucleotide sequence ID" value="XM_025557416.1"/>
</dbReference>
<dbReference type="Gene3D" id="1.10.2080.10">
    <property type="entry name" value="Insect odorant-binding protein A10/Ejaculatory bulb-specific protein 3"/>
    <property type="match status" value="1"/>
</dbReference>
<evidence type="ECO:0000256" key="1">
    <source>
        <dbReference type="SAM" id="SignalP"/>
    </source>
</evidence>
<dbReference type="InterPro" id="IPR036682">
    <property type="entry name" value="OS_D_A10/PebIII_sf"/>
</dbReference>